<evidence type="ECO:0000313" key="10">
    <source>
        <dbReference type="EMBL" id="CAB4678808.1"/>
    </source>
</evidence>
<dbReference type="PANTHER" id="PTHR43289">
    <property type="entry name" value="MITOGEN-ACTIVATED PROTEIN KINASE KINASE KINASE 20-RELATED"/>
    <property type="match status" value="1"/>
</dbReference>
<dbReference type="SMART" id="SM00220">
    <property type="entry name" value="S_TKc"/>
    <property type="match status" value="1"/>
</dbReference>
<evidence type="ECO:0000256" key="6">
    <source>
        <dbReference type="SAM" id="Phobius"/>
    </source>
</evidence>
<keyword evidence="1" id="KW-0723">Serine/threonine-protein kinase</keyword>
<evidence type="ECO:0000313" key="12">
    <source>
        <dbReference type="EMBL" id="CAB4777994.1"/>
    </source>
</evidence>
<organism evidence="12">
    <name type="scientific">freshwater metagenome</name>
    <dbReference type="NCBI Taxonomy" id="449393"/>
    <lineage>
        <taxon>unclassified sequences</taxon>
        <taxon>metagenomes</taxon>
        <taxon>ecological metagenomes</taxon>
    </lineage>
</organism>
<feature type="domain" description="Protein kinase" evidence="7">
    <location>
        <begin position="13"/>
        <end position="276"/>
    </location>
</feature>
<dbReference type="NCBIfam" id="NF033483">
    <property type="entry name" value="PknB_PASTA_kin"/>
    <property type="match status" value="1"/>
</dbReference>
<dbReference type="InterPro" id="IPR011009">
    <property type="entry name" value="Kinase-like_dom_sf"/>
</dbReference>
<dbReference type="PANTHER" id="PTHR43289:SF34">
    <property type="entry name" value="SERINE_THREONINE-PROTEIN KINASE YBDM-RELATED"/>
    <property type="match status" value="1"/>
</dbReference>
<evidence type="ECO:0000259" key="7">
    <source>
        <dbReference type="PROSITE" id="PS50011"/>
    </source>
</evidence>
<dbReference type="InterPro" id="IPR000719">
    <property type="entry name" value="Prot_kinase_dom"/>
</dbReference>
<accession>A0A6J6W316</accession>
<evidence type="ECO:0000256" key="3">
    <source>
        <dbReference type="ARBA" id="ARBA00022741"/>
    </source>
</evidence>
<sequence length="640" mass="68581">MSDLRGELIDGRYQIGAVIASGGMATVYSAIDTRLDRPVAVKIMHAHLAQDEDFVARFIREAKAAAAISHPNLISVHDQGWNTGGTPAVFLVMELVSGSTLRDLINQKGRLAPEEVLPILSEVLSALAVAHKAGIVHRDLKPENIMISTEGKIKVGDFGLARAMSAGQTLTVDASVLLGTVAYLAPEQVQRGIADARSDIYSLGVVTFEALTGKKPYEGESPIHIAYQHVNDRIPAPSTIVTTLPKEIDELVIRATSPDPDLRPANAQELLELVRLAQIAIDPANRQLSLPLGLPPMPVPIKKEPRSKVKKIKEISKKMDTAPVIQNKYSDTGEIRRQTSKRVKRNRIIAISLAIALLLSAGATWYNYFGPGAKVSIPSIVGMKSSEAKNTLTQANLNLKITKEVFSEEIGKGRVIEMNPSAGEKIAADGLIKVTISKGPERYLVPKLSGLSLADAGALLTKSKLVIGSTNYVFNDKVEKDLIIGSSPTSGELIKKNSPVNLLISKGSDLIDVGAYAGKSSDQALNELNDAGFDVTVKEKFSETIKAGNVISRDPQELKMARGAKITLTVSKGPEFVLIPSGLLKTDQQSATKNLENAGFVVKAVVPAKKIAGKVPKVFRVTPVPGSKAKRGSTVLIELK</sequence>
<keyword evidence="6" id="KW-1133">Transmembrane helix</keyword>
<dbReference type="PROSITE" id="PS50011">
    <property type="entry name" value="PROTEIN_KINASE_DOM"/>
    <property type="match status" value="1"/>
</dbReference>
<dbReference type="GO" id="GO:0005524">
    <property type="term" value="F:ATP binding"/>
    <property type="evidence" value="ECO:0007669"/>
    <property type="project" value="UniProtKB-KW"/>
</dbReference>
<evidence type="ECO:0000313" key="13">
    <source>
        <dbReference type="EMBL" id="CAB4861411.1"/>
    </source>
</evidence>
<dbReference type="EMBL" id="CAFBPY010000037">
    <property type="protein sequence ID" value="CAB5035883.1"/>
    <property type="molecule type" value="Genomic_DNA"/>
</dbReference>
<dbReference type="EMBL" id="CAEZZS010000032">
    <property type="protein sequence ID" value="CAB4777994.1"/>
    <property type="molecule type" value="Genomic_DNA"/>
</dbReference>
<evidence type="ECO:0000313" key="9">
    <source>
        <dbReference type="EMBL" id="CAB4593899.1"/>
    </source>
</evidence>
<dbReference type="Pfam" id="PF03793">
    <property type="entry name" value="PASTA"/>
    <property type="match status" value="3"/>
</dbReference>
<protein>
    <submittedName>
        <fullName evidence="12">Unannotated protein</fullName>
    </submittedName>
</protein>
<keyword evidence="6" id="KW-0812">Transmembrane</keyword>
<dbReference type="EMBL" id="CAEZUJ010000008">
    <property type="protein sequence ID" value="CAB4593899.1"/>
    <property type="molecule type" value="Genomic_DNA"/>
</dbReference>
<dbReference type="CDD" id="cd06577">
    <property type="entry name" value="PASTA_pknB"/>
    <property type="match status" value="4"/>
</dbReference>
<feature type="transmembrane region" description="Helical" evidence="6">
    <location>
        <begin position="348"/>
        <end position="369"/>
    </location>
</feature>
<reference evidence="12" key="1">
    <citation type="submission" date="2020-05" db="EMBL/GenBank/DDBJ databases">
        <authorList>
            <person name="Chiriac C."/>
            <person name="Salcher M."/>
            <person name="Ghai R."/>
            <person name="Kavagutti S V."/>
        </authorList>
    </citation>
    <scope>NUCLEOTIDE SEQUENCE</scope>
</reference>
<keyword evidence="5" id="KW-0067">ATP-binding</keyword>
<keyword evidence="4" id="KW-0418">Kinase</keyword>
<gene>
    <name evidence="9" type="ORF">UFOPK1811_00339</name>
    <name evidence="10" type="ORF">UFOPK2360_00384</name>
    <name evidence="11" type="ORF">UFOPK2659_00416</name>
    <name evidence="12" type="ORF">UFOPK2922_00800</name>
    <name evidence="13" type="ORF">UFOPK3306_00440</name>
    <name evidence="14" type="ORF">UFOPK4209_00360</name>
</gene>
<dbReference type="Gene3D" id="3.30.10.20">
    <property type="match status" value="4"/>
</dbReference>
<dbReference type="SUPFAM" id="SSF56112">
    <property type="entry name" value="Protein kinase-like (PK-like)"/>
    <property type="match status" value="1"/>
</dbReference>
<dbReference type="AlphaFoldDB" id="A0A6J6W316"/>
<dbReference type="FunFam" id="3.30.200.20:FF:000035">
    <property type="entry name" value="Serine/threonine protein kinase Stk1"/>
    <property type="match status" value="1"/>
</dbReference>
<evidence type="ECO:0000256" key="5">
    <source>
        <dbReference type="ARBA" id="ARBA00022840"/>
    </source>
</evidence>
<dbReference type="GO" id="GO:0004674">
    <property type="term" value="F:protein serine/threonine kinase activity"/>
    <property type="evidence" value="ECO:0007669"/>
    <property type="project" value="UniProtKB-KW"/>
</dbReference>
<dbReference type="PROSITE" id="PS51178">
    <property type="entry name" value="PASTA"/>
    <property type="match status" value="3"/>
</dbReference>
<dbReference type="Gene3D" id="1.10.510.10">
    <property type="entry name" value="Transferase(Phosphotransferase) domain 1"/>
    <property type="match status" value="1"/>
</dbReference>
<dbReference type="CDD" id="cd14014">
    <property type="entry name" value="STKc_PknB_like"/>
    <property type="match status" value="1"/>
</dbReference>
<evidence type="ECO:0000256" key="2">
    <source>
        <dbReference type="ARBA" id="ARBA00022679"/>
    </source>
</evidence>
<keyword evidence="2" id="KW-0808">Transferase</keyword>
<keyword evidence="6" id="KW-0472">Membrane</keyword>
<name>A0A6J6W316_9ZZZZ</name>
<feature type="domain" description="PASTA" evidence="8">
    <location>
        <begin position="507"/>
        <end position="572"/>
    </location>
</feature>
<dbReference type="PROSITE" id="PS00108">
    <property type="entry name" value="PROTEIN_KINASE_ST"/>
    <property type="match status" value="1"/>
</dbReference>
<dbReference type="EMBL" id="CAEZYJ010000040">
    <property type="protein sequence ID" value="CAB4717250.1"/>
    <property type="molecule type" value="Genomic_DNA"/>
</dbReference>
<dbReference type="EMBL" id="CAFBLI010000022">
    <property type="protein sequence ID" value="CAB4861411.1"/>
    <property type="molecule type" value="Genomic_DNA"/>
</dbReference>
<evidence type="ECO:0000313" key="14">
    <source>
        <dbReference type="EMBL" id="CAB5035883.1"/>
    </source>
</evidence>
<evidence type="ECO:0000256" key="4">
    <source>
        <dbReference type="ARBA" id="ARBA00022777"/>
    </source>
</evidence>
<proteinExistence type="predicted"/>
<feature type="domain" description="PASTA" evidence="8">
    <location>
        <begin position="439"/>
        <end position="506"/>
    </location>
</feature>
<evidence type="ECO:0000259" key="8">
    <source>
        <dbReference type="PROSITE" id="PS51178"/>
    </source>
</evidence>
<evidence type="ECO:0000313" key="11">
    <source>
        <dbReference type="EMBL" id="CAB4717250.1"/>
    </source>
</evidence>
<dbReference type="EMBL" id="CAEZXH010000013">
    <property type="protein sequence ID" value="CAB4678808.1"/>
    <property type="molecule type" value="Genomic_DNA"/>
</dbReference>
<feature type="domain" description="PASTA" evidence="8">
    <location>
        <begin position="372"/>
        <end position="438"/>
    </location>
</feature>
<dbReference type="InterPro" id="IPR005543">
    <property type="entry name" value="PASTA_dom"/>
</dbReference>
<dbReference type="InterPro" id="IPR008271">
    <property type="entry name" value="Ser/Thr_kinase_AS"/>
</dbReference>
<keyword evidence="3" id="KW-0547">Nucleotide-binding</keyword>
<dbReference type="SMART" id="SM00740">
    <property type="entry name" value="PASTA"/>
    <property type="match status" value="4"/>
</dbReference>
<dbReference type="Pfam" id="PF00069">
    <property type="entry name" value="Pkinase"/>
    <property type="match status" value="1"/>
</dbReference>
<dbReference type="FunFam" id="1.10.510.10:FF:000021">
    <property type="entry name" value="Serine/threonine protein kinase"/>
    <property type="match status" value="1"/>
</dbReference>
<dbReference type="Gene3D" id="3.30.200.20">
    <property type="entry name" value="Phosphorylase Kinase, domain 1"/>
    <property type="match status" value="1"/>
</dbReference>
<evidence type="ECO:0000256" key="1">
    <source>
        <dbReference type="ARBA" id="ARBA00022527"/>
    </source>
</evidence>